<dbReference type="InterPro" id="IPR000589">
    <property type="entry name" value="Ribosomal_uS15"/>
</dbReference>
<name>A0AAN8ESG3_9EURO</name>
<dbReference type="CDD" id="cd00353">
    <property type="entry name" value="Ribosomal_S15p_S13e"/>
    <property type="match status" value="1"/>
</dbReference>
<dbReference type="EMBL" id="JAKLMC020000007">
    <property type="protein sequence ID" value="KAK5955140.1"/>
    <property type="molecule type" value="Genomic_DNA"/>
</dbReference>
<evidence type="ECO:0000256" key="2">
    <source>
        <dbReference type="ARBA" id="ARBA00022980"/>
    </source>
</evidence>
<dbReference type="PANTHER" id="PTHR23321">
    <property type="entry name" value="RIBOSOMAL PROTEIN S15, BACTERIAL AND ORGANELLAR"/>
    <property type="match status" value="1"/>
</dbReference>
<organism evidence="5 6">
    <name type="scientific">Knufia fluminis</name>
    <dbReference type="NCBI Taxonomy" id="191047"/>
    <lineage>
        <taxon>Eukaryota</taxon>
        <taxon>Fungi</taxon>
        <taxon>Dikarya</taxon>
        <taxon>Ascomycota</taxon>
        <taxon>Pezizomycotina</taxon>
        <taxon>Eurotiomycetes</taxon>
        <taxon>Chaetothyriomycetidae</taxon>
        <taxon>Chaetothyriales</taxon>
        <taxon>Trichomeriaceae</taxon>
        <taxon>Knufia</taxon>
    </lineage>
</organism>
<dbReference type="GO" id="GO:0006412">
    <property type="term" value="P:translation"/>
    <property type="evidence" value="ECO:0007669"/>
    <property type="project" value="InterPro"/>
</dbReference>
<comment type="similarity">
    <text evidence="1">Belongs to the universal ribosomal protein uS15 family.</text>
</comment>
<dbReference type="InterPro" id="IPR005290">
    <property type="entry name" value="Ribosomal_uS15_bac-type"/>
</dbReference>
<evidence type="ECO:0000256" key="3">
    <source>
        <dbReference type="ARBA" id="ARBA00023274"/>
    </source>
</evidence>
<dbReference type="Pfam" id="PF00312">
    <property type="entry name" value="Ribosomal_S15"/>
    <property type="match status" value="1"/>
</dbReference>
<keyword evidence="2" id="KW-0689">Ribosomal protein</keyword>
<evidence type="ECO:0000313" key="6">
    <source>
        <dbReference type="Proteomes" id="UP001316803"/>
    </source>
</evidence>
<keyword evidence="3" id="KW-0687">Ribonucleoprotein</keyword>
<comment type="caution">
    <text evidence="5">The sequence shown here is derived from an EMBL/GenBank/DDBJ whole genome shotgun (WGS) entry which is preliminary data.</text>
</comment>
<accession>A0AAN8ESG3</accession>
<dbReference type="Gene3D" id="1.10.287.10">
    <property type="entry name" value="S15/NS1, RNA-binding"/>
    <property type="match status" value="1"/>
</dbReference>
<reference evidence="5 6" key="1">
    <citation type="submission" date="2022-12" db="EMBL/GenBank/DDBJ databases">
        <title>Genomic features and morphological characterization of a novel Knufia sp. strain isolated from spacecraft assembly facility.</title>
        <authorList>
            <person name="Teixeira M."/>
            <person name="Chander A.M."/>
            <person name="Stajich J.E."/>
            <person name="Venkateswaran K."/>
        </authorList>
    </citation>
    <scope>NUCLEOTIDE SEQUENCE [LARGE SCALE GENOMIC DNA]</scope>
    <source>
        <strain evidence="5 6">FJI-L2-BK-P2</strain>
    </source>
</reference>
<evidence type="ECO:0000256" key="1">
    <source>
        <dbReference type="ARBA" id="ARBA00008434"/>
    </source>
</evidence>
<dbReference type="GO" id="GO:0005840">
    <property type="term" value="C:ribosome"/>
    <property type="evidence" value="ECO:0007669"/>
    <property type="project" value="UniProtKB-KW"/>
</dbReference>
<feature type="coiled-coil region" evidence="4">
    <location>
        <begin position="159"/>
        <end position="186"/>
    </location>
</feature>
<dbReference type="SUPFAM" id="SSF47060">
    <property type="entry name" value="S15/NS1 RNA-binding domain"/>
    <property type="match status" value="1"/>
</dbReference>
<dbReference type="AlphaFoldDB" id="A0AAN8ESG3"/>
<evidence type="ECO:0000313" key="5">
    <source>
        <dbReference type="EMBL" id="KAK5955140.1"/>
    </source>
</evidence>
<dbReference type="GO" id="GO:1990904">
    <property type="term" value="C:ribonucleoprotein complex"/>
    <property type="evidence" value="ECO:0007669"/>
    <property type="project" value="UniProtKB-KW"/>
</dbReference>
<gene>
    <name evidence="5" type="ORF">OHC33_003819</name>
</gene>
<protein>
    <recommendedName>
        <fullName evidence="7">Ribosomal protein S15</fullName>
    </recommendedName>
</protein>
<evidence type="ECO:0000256" key="4">
    <source>
        <dbReference type="SAM" id="Coils"/>
    </source>
</evidence>
<keyword evidence="4" id="KW-0175">Coiled coil</keyword>
<proteinExistence type="inferred from homology"/>
<dbReference type="InterPro" id="IPR009068">
    <property type="entry name" value="uS15_NS1_RNA-bd_sf"/>
</dbReference>
<dbReference type="SMART" id="SM01387">
    <property type="entry name" value="Ribosomal_S15"/>
    <property type="match status" value="1"/>
</dbReference>
<keyword evidence="6" id="KW-1185">Reference proteome</keyword>
<dbReference type="PANTHER" id="PTHR23321:SF26">
    <property type="entry name" value="SMALL RIBOSOMAL SUBUNIT PROTEIN US15M"/>
    <property type="match status" value="1"/>
</dbReference>
<sequence length="338" mass="37906">MPPRIAARLNGSPLSLSSLLQAIPSSTSRHPDALTKCSACLFSTTSSLQMKRKGKKRPNERKDPYRLAQALQRKTANLAKRKVLQAEREAALGDPVRSKQTPFMSSLDLASSPAGATTETGEQYLNYYLKPAEMSEQLGHSKWLTEPLDKDDPSMARDMQKSDERRKQWQQEHKTAEKAITNITNLANSNSKDRKRINIQRCIETFGRHTTDNILPPKPASQGLSHSTPALEAVEAPTPEETRRAELLAELSAVPKRAGPDTGSSEVQIAILTTKINVMANDLYKKDKHNKRNLRLLVHKRQKLLSYLRKKERGGPRWQNLVDMLGVNDAMWKGEISL</sequence>
<dbReference type="GO" id="GO:0003735">
    <property type="term" value="F:structural constituent of ribosome"/>
    <property type="evidence" value="ECO:0007669"/>
    <property type="project" value="InterPro"/>
</dbReference>
<dbReference type="GO" id="GO:0005737">
    <property type="term" value="C:cytoplasm"/>
    <property type="evidence" value="ECO:0007669"/>
    <property type="project" value="UniProtKB-ARBA"/>
</dbReference>
<evidence type="ECO:0008006" key="7">
    <source>
        <dbReference type="Google" id="ProtNLM"/>
    </source>
</evidence>
<dbReference type="Proteomes" id="UP001316803">
    <property type="component" value="Unassembled WGS sequence"/>
</dbReference>